<evidence type="ECO:0000313" key="3">
    <source>
        <dbReference type="Proteomes" id="UP000606274"/>
    </source>
</evidence>
<dbReference type="Proteomes" id="UP000606274">
    <property type="component" value="Unassembled WGS sequence"/>
</dbReference>
<evidence type="ECO:0000256" key="1">
    <source>
        <dbReference type="SAM" id="Phobius"/>
    </source>
</evidence>
<name>A0A8T0BJV4_SILME</name>
<feature type="transmembrane region" description="Helical" evidence="1">
    <location>
        <begin position="45"/>
        <end position="67"/>
    </location>
</feature>
<reference evidence="2" key="1">
    <citation type="submission" date="2020-08" db="EMBL/GenBank/DDBJ databases">
        <title>Chromosome-level assembly of Southern catfish (Silurus meridionalis) provides insights into visual adaptation to the nocturnal and benthic lifestyles.</title>
        <authorList>
            <person name="Zhang Y."/>
            <person name="Wang D."/>
            <person name="Peng Z."/>
        </authorList>
    </citation>
    <scope>NUCLEOTIDE SEQUENCE</scope>
    <source>
        <strain evidence="2">SWU-2019-XX</strain>
        <tissue evidence="2">Muscle</tissue>
    </source>
</reference>
<evidence type="ECO:0000313" key="2">
    <source>
        <dbReference type="EMBL" id="KAF7706413.1"/>
    </source>
</evidence>
<dbReference type="AlphaFoldDB" id="A0A8T0BJV4"/>
<keyword evidence="1" id="KW-1133">Transmembrane helix</keyword>
<protein>
    <submittedName>
        <fullName evidence="2">Uncharacterized protein</fullName>
    </submittedName>
</protein>
<keyword evidence="1" id="KW-0812">Transmembrane</keyword>
<gene>
    <name evidence="2" type="ORF">HF521_019667</name>
</gene>
<organism evidence="2 3">
    <name type="scientific">Silurus meridionalis</name>
    <name type="common">Southern catfish</name>
    <name type="synonym">Silurus soldatovi meridionalis</name>
    <dbReference type="NCBI Taxonomy" id="175797"/>
    <lineage>
        <taxon>Eukaryota</taxon>
        <taxon>Metazoa</taxon>
        <taxon>Chordata</taxon>
        <taxon>Craniata</taxon>
        <taxon>Vertebrata</taxon>
        <taxon>Euteleostomi</taxon>
        <taxon>Actinopterygii</taxon>
        <taxon>Neopterygii</taxon>
        <taxon>Teleostei</taxon>
        <taxon>Ostariophysi</taxon>
        <taxon>Siluriformes</taxon>
        <taxon>Siluridae</taxon>
        <taxon>Silurus</taxon>
    </lineage>
</organism>
<proteinExistence type="predicted"/>
<accession>A0A8T0BJV4</accession>
<sequence>MFAHLRPGPYVAINGWHTKGVATVNHPYYSVLYICMSSLTTSINLLLGLPLFLLPGGFILGILLPIYPLSLLCTGPNHLSQASLTLYPKRPTCVVPLIS</sequence>
<dbReference type="EMBL" id="JABFDY010000006">
    <property type="protein sequence ID" value="KAF7706413.1"/>
    <property type="molecule type" value="Genomic_DNA"/>
</dbReference>
<keyword evidence="3" id="KW-1185">Reference proteome</keyword>
<keyword evidence="1" id="KW-0472">Membrane</keyword>
<comment type="caution">
    <text evidence="2">The sequence shown here is derived from an EMBL/GenBank/DDBJ whole genome shotgun (WGS) entry which is preliminary data.</text>
</comment>